<evidence type="ECO:0000313" key="2">
    <source>
        <dbReference type="EMBL" id="TGZ11107.1"/>
    </source>
</evidence>
<feature type="compositionally biased region" description="Basic and acidic residues" evidence="1">
    <location>
        <begin position="127"/>
        <end position="136"/>
    </location>
</feature>
<reference evidence="2 3" key="1">
    <citation type="submission" date="2019-04" db="EMBL/GenBank/DDBJ databases">
        <title>Streptomyces rhizosphaericola sp. nov., an actinobacterium isolated from the wheat rhizosphere.</title>
        <authorList>
            <person name="Vargas Hoyos H.A."/>
            <person name="Santos S.N."/>
            <person name="Genuario D.B."/>
            <person name="Melo I.S."/>
            <person name="Da Silva L.J."/>
            <person name="Da Silva F.S.P."/>
            <person name="Zucchi T.D."/>
        </authorList>
    </citation>
    <scope>NUCLEOTIDE SEQUENCE [LARGE SCALE GENOMIC DNA]</scope>
    <source>
        <strain evidence="2 3">1AS2c</strain>
    </source>
</reference>
<keyword evidence="3" id="KW-1185">Reference proteome</keyword>
<dbReference type="EMBL" id="SRZK01000038">
    <property type="protein sequence ID" value="TGZ11107.1"/>
    <property type="molecule type" value="Genomic_DNA"/>
</dbReference>
<comment type="caution">
    <text evidence="2">The sequence shown here is derived from an EMBL/GenBank/DDBJ whole genome shotgun (WGS) entry which is preliminary data.</text>
</comment>
<proteinExistence type="predicted"/>
<evidence type="ECO:0000256" key="1">
    <source>
        <dbReference type="SAM" id="MobiDB-lite"/>
    </source>
</evidence>
<organism evidence="2 3">
    <name type="scientific">Streptomyces rhizosphaericola</name>
    <dbReference type="NCBI Taxonomy" id="2564098"/>
    <lineage>
        <taxon>Bacteria</taxon>
        <taxon>Bacillati</taxon>
        <taxon>Actinomycetota</taxon>
        <taxon>Actinomycetes</taxon>
        <taxon>Kitasatosporales</taxon>
        <taxon>Streptomycetaceae</taxon>
        <taxon>Streptomyces</taxon>
    </lineage>
</organism>
<sequence>MNRCTALALLPPPDRLIALSPPGHRPETAHVLCELATDHDDHHAALLWDEGGHPGSAVWVRWRGSGLARLTPLPWCPARHPRNAANEACELFSAHPSAHSWDITDPTHTAITHHLTRQHPHLFPQSGDHENDGSRS</sequence>
<accession>A0ABY2PJ54</accession>
<protein>
    <recommendedName>
        <fullName evidence="4">DUF317 domain-containing protein</fullName>
    </recommendedName>
</protein>
<dbReference type="RefSeq" id="WP_136015703.1">
    <property type="nucleotide sequence ID" value="NZ_SRZK01000038.1"/>
</dbReference>
<evidence type="ECO:0008006" key="4">
    <source>
        <dbReference type="Google" id="ProtNLM"/>
    </source>
</evidence>
<name>A0ABY2PJ54_9ACTN</name>
<evidence type="ECO:0000313" key="3">
    <source>
        <dbReference type="Proteomes" id="UP000306274"/>
    </source>
</evidence>
<dbReference type="Proteomes" id="UP000306274">
    <property type="component" value="Unassembled WGS sequence"/>
</dbReference>
<gene>
    <name evidence="2" type="ORF">E5Z02_06335</name>
</gene>
<feature type="region of interest" description="Disordered" evidence="1">
    <location>
        <begin position="117"/>
        <end position="136"/>
    </location>
</feature>